<keyword evidence="6" id="KW-0520">NAD</keyword>
<dbReference type="InterPro" id="IPR003000">
    <property type="entry name" value="Sirtuin"/>
</dbReference>
<reference evidence="10" key="1">
    <citation type="submission" date="2022-07" db="EMBL/GenBank/DDBJ databases">
        <title>Phylogenomic reconstructions and comparative analyses of Kickxellomycotina fungi.</title>
        <authorList>
            <person name="Reynolds N.K."/>
            <person name="Stajich J.E."/>
            <person name="Barry K."/>
            <person name="Grigoriev I.V."/>
            <person name="Crous P."/>
            <person name="Smith M.E."/>
        </authorList>
    </citation>
    <scope>NUCLEOTIDE SEQUENCE</scope>
    <source>
        <strain evidence="10">NBRC 100468</strain>
    </source>
</reference>
<evidence type="ECO:0000256" key="7">
    <source>
        <dbReference type="PROSITE-ProRule" id="PRU00236"/>
    </source>
</evidence>
<comment type="similarity">
    <text evidence="2">Belongs to the sirtuin family. Class I subfamily.</text>
</comment>
<dbReference type="Proteomes" id="UP001150538">
    <property type="component" value="Unassembled WGS sequence"/>
</dbReference>
<dbReference type="AlphaFoldDB" id="A0A9W7ZXK3"/>
<dbReference type="GO" id="GO:0070403">
    <property type="term" value="F:NAD+ binding"/>
    <property type="evidence" value="ECO:0007669"/>
    <property type="project" value="InterPro"/>
</dbReference>
<protein>
    <submittedName>
        <fullName evidence="10">NAD-dependent histone deacetylase sir2</fullName>
    </submittedName>
</protein>
<feature type="binding site" evidence="7">
    <location>
        <position position="396"/>
    </location>
    <ligand>
        <name>Zn(2+)</name>
        <dbReference type="ChEBI" id="CHEBI:29105"/>
    </ligand>
</feature>
<dbReference type="InterPro" id="IPR026591">
    <property type="entry name" value="Sirtuin_cat_small_dom_sf"/>
</dbReference>
<dbReference type="PROSITE" id="PS50305">
    <property type="entry name" value="SIRTUIN"/>
    <property type="match status" value="1"/>
</dbReference>
<feature type="compositionally biased region" description="Basic and acidic residues" evidence="8">
    <location>
        <begin position="101"/>
        <end position="113"/>
    </location>
</feature>
<dbReference type="SUPFAM" id="SSF52467">
    <property type="entry name" value="DHS-like NAD/FAD-binding domain"/>
    <property type="match status" value="1"/>
</dbReference>
<evidence type="ECO:0000256" key="1">
    <source>
        <dbReference type="ARBA" id="ARBA00001947"/>
    </source>
</evidence>
<keyword evidence="4 7" id="KW-0479">Metal-binding</keyword>
<evidence type="ECO:0000256" key="5">
    <source>
        <dbReference type="ARBA" id="ARBA00022833"/>
    </source>
</evidence>
<feature type="binding site" evidence="7">
    <location>
        <position position="369"/>
    </location>
    <ligand>
        <name>Zn(2+)</name>
        <dbReference type="ChEBI" id="CHEBI:29105"/>
    </ligand>
</feature>
<keyword evidence="5 7" id="KW-0862">Zinc</keyword>
<dbReference type="OrthoDB" id="420264at2759"/>
<gene>
    <name evidence="10" type="primary">SIR2</name>
    <name evidence="10" type="ORF">H4219_004376</name>
</gene>
<dbReference type="GO" id="GO:0046872">
    <property type="term" value="F:metal ion binding"/>
    <property type="evidence" value="ECO:0007669"/>
    <property type="project" value="UniProtKB-KW"/>
</dbReference>
<evidence type="ECO:0000259" key="9">
    <source>
        <dbReference type="PROSITE" id="PS50305"/>
    </source>
</evidence>
<feature type="region of interest" description="Disordered" evidence="8">
    <location>
        <begin position="605"/>
        <end position="628"/>
    </location>
</feature>
<proteinExistence type="inferred from homology"/>
<feature type="compositionally biased region" description="Acidic residues" evidence="8">
    <location>
        <begin position="610"/>
        <end position="628"/>
    </location>
</feature>
<dbReference type="Pfam" id="PF02146">
    <property type="entry name" value="SIR2"/>
    <property type="match status" value="1"/>
</dbReference>
<feature type="region of interest" description="Disordered" evidence="8">
    <location>
        <begin position="1"/>
        <end position="136"/>
    </location>
</feature>
<keyword evidence="3" id="KW-0808">Transferase</keyword>
<evidence type="ECO:0000256" key="6">
    <source>
        <dbReference type="ARBA" id="ARBA00023027"/>
    </source>
</evidence>
<keyword evidence="11" id="KW-1185">Reference proteome</keyword>
<evidence type="ECO:0000256" key="8">
    <source>
        <dbReference type="SAM" id="MobiDB-lite"/>
    </source>
</evidence>
<evidence type="ECO:0000256" key="3">
    <source>
        <dbReference type="ARBA" id="ARBA00022679"/>
    </source>
</evidence>
<feature type="domain" description="Deacetylase sirtuin-type" evidence="9">
    <location>
        <begin position="242"/>
        <end position="530"/>
    </location>
</feature>
<dbReference type="PANTHER" id="PTHR11085">
    <property type="entry name" value="NAD-DEPENDENT PROTEIN DEACYLASE SIRTUIN-5, MITOCHONDRIAL-RELATED"/>
    <property type="match status" value="1"/>
</dbReference>
<dbReference type="PANTHER" id="PTHR11085:SF9">
    <property type="entry name" value="NAD-DEPENDENT PROTEIN DEACETYLASE SIRTUIN-1"/>
    <property type="match status" value="1"/>
</dbReference>
<sequence length="628" mass="69412">MSQNGSYGVMGLNKEEFQDTAPECNKDSTPNLGSLPKDVPASTSDSPRPRRKRENEELDDGENGGEDNSETSRATSFASVKKTKLSDSNSLGCHDNQGAMSKEDANAENEEQKQSQSLAENKDNGRDNTDSDGTESIDEELTTLVIDDSSVPTPLQLQQETIDINSIVFLGGEDKEKLRDEARSLGCDQFLKEYVFEKGYSVHTLLDVFDFFKPLFALSIPQAQMIPLLRYAIIRFCKKRPKLKNINSVKDAIQLIKSAKNIMILTGAGANFRSPTGIYTRLNNEFGLDDPQQMFDIEYFRETPELFYSFAKELYPSNFKPSPSHAFISVIEEKGKLLRNYTQNIDTLEHIQGIKRVLNCHGSFATATCITCGYHCDGKEIKEDIMAMKVAQCPKCLSKKGSEQGNKARNASSGSLTHLLLGGENSDDDDDVEYGQASGIMKPDITFFGEKLPDTFDRAFAEDKDRVDLLLVMGSSLKVAPVSDIMNHLPQNIPQIVINKTPILHLGFDIQLLGDADDIVSYISYQCGWNLRHPRIAGGSTTSVEFSTSMKKPAENPGPIKFGNGIEDGQELRTYDVPSHWHIFPGAIISESDLKVASGEDSLRLAVSTSDEEDYSSSDDGESDNNSD</sequence>
<dbReference type="EMBL" id="JANBPU010000151">
    <property type="protein sequence ID" value="KAJ1915323.1"/>
    <property type="molecule type" value="Genomic_DNA"/>
</dbReference>
<name>A0A9W7ZXK3_9FUNG</name>
<feature type="binding site" evidence="7">
    <location>
        <position position="372"/>
    </location>
    <ligand>
        <name>Zn(2+)</name>
        <dbReference type="ChEBI" id="CHEBI:29105"/>
    </ligand>
</feature>
<accession>A0A9W7ZXK3</accession>
<organism evidence="10 11">
    <name type="scientific">Mycoemilia scoparia</name>
    <dbReference type="NCBI Taxonomy" id="417184"/>
    <lineage>
        <taxon>Eukaryota</taxon>
        <taxon>Fungi</taxon>
        <taxon>Fungi incertae sedis</taxon>
        <taxon>Zoopagomycota</taxon>
        <taxon>Kickxellomycotina</taxon>
        <taxon>Kickxellomycetes</taxon>
        <taxon>Kickxellales</taxon>
        <taxon>Kickxellaceae</taxon>
        <taxon>Mycoemilia</taxon>
    </lineage>
</organism>
<dbReference type="Gene3D" id="3.40.50.1220">
    <property type="entry name" value="TPP-binding domain"/>
    <property type="match status" value="1"/>
</dbReference>
<dbReference type="InterPro" id="IPR050134">
    <property type="entry name" value="NAD-dep_sirtuin_deacylases"/>
</dbReference>
<dbReference type="InterPro" id="IPR029035">
    <property type="entry name" value="DHS-like_NAD/FAD-binding_dom"/>
</dbReference>
<evidence type="ECO:0000256" key="2">
    <source>
        <dbReference type="ARBA" id="ARBA00006924"/>
    </source>
</evidence>
<evidence type="ECO:0000313" key="10">
    <source>
        <dbReference type="EMBL" id="KAJ1915323.1"/>
    </source>
</evidence>
<dbReference type="Gene3D" id="3.30.1600.10">
    <property type="entry name" value="SIR2/SIRT2 'Small Domain"/>
    <property type="match status" value="1"/>
</dbReference>
<feature type="binding site" evidence="7">
    <location>
        <position position="393"/>
    </location>
    <ligand>
        <name>Zn(2+)</name>
        <dbReference type="ChEBI" id="CHEBI:29105"/>
    </ligand>
</feature>
<feature type="compositionally biased region" description="Acidic residues" evidence="8">
    <location>
        <begin position="56"/>
        <end position="69"/>
    </location>
</feature>
<comment type="cofactor">
    <cofactor evidence="1">
        <name>Zn(2+)</name>
        <dbReference type="ChEBI" id="CHEBI:29105"/>
    </cofactor>
</comment>
<dbReference type="InterPro" id="IPR026590">
    <property type="entry name" value="Ssirtuin_cat_dom"/>
</dbReference>
<feature type="active site" description="Proton acceptor" evidence="7">
    <location>
        <position position="361"/>
    </location>
</feature>
<evidence type="ECO:0000256" key="4">
    <source>
        <dbReference type="ARBA" id="ARBA00022723"/>
    </source>
</evidence>
<evidence type="ECO:0000313" key="11">
    <source>
        <dbReference type="Proteomes" id="UP001150538"/>
    </source>
</evidence>
<dbReference type="GO" id="GO:0046970">
    <property type="term" value="F:histone H4K16 deacetylase activity, NAD-dependent"/>
    <property type="evidence" value="ECO:0007669"/>
    <property type="project" value="TreeGrafter"/>
</dbReference>
<dbReference type="GO" id="GO:0005634">
    <property type="term" value="C:nucleus"/>
    <property type="evidence" value="ECO:0007669"/>
    <property type="project" value="TreeGrafter"/>
</dbReference>
<comment type="caution">
    <text evidence="10">The sequence shown here is derived from an EMBL/GenBank/DDBJ whole genome shotgun (WGS) entry which is preliminary data.</text>
</comment>
<feature type="compositionally biased region" description="Basic and acidic residues" evidence="8">
    <location>
        <begin position="120"/>
        <end position="129"/>
    </location>
</feature>